<dbReference type="Proteomes" id="UP000216311">
    <property type="component" value="Unassembled WGS sequence"/>
</dbReference>
<reference evidence="1 2" key="1">
    <citation type="submission" date="2017-07" db="EMBL/GenBank/DDBJ databases">
        <title>Draft whole genome sequences of clinical Proprionibacteriaceae strains.</title>
        <authorList>
            <person name="Bernier A.-M."/>
            <person name="Bernard K."/>
            <person name="Domingo M.-C."/>
        </authorList>
    </citation>
    <scope>NUCLEOTIDE SEQUENCE [LARGE SCALE GENOMIC DNA]</scope>
    <source>
        <strain evidence="1 2">NML 130396</strain>
    </source>
</reference>
<sequence>MKPSAPAAGAWQPAYATGPIATAMKADGVECFEVTRSPTFVGCYRSPIEGGSGELELRYVLDESGALRRAALEVDASSGGTTDAVFAKSLALVAQATGPEAAKITDASQALAVNGEQEVATGWGIVKLEHPSEYSRDATAMAYGVVPVPERGSFTNPGPTIGGPLVPLGWTCSPQPGRFECTSGAAKIKAFPASGSGVTSFECHLGKVDKNSPTFKACEAALVALAGDRADRFRAALEFAVDGRERKFIPVDGLNLSVSKTTVVIDRLELP</sequence>
<comment type="caution">
    <text evidence="1">The sequence shown here is derived from an EMBL/GenBank/DDBJ whole genome shotgun (WGS) entry which is preliminary data.</text>
</comment>
<proteinExistence type="predicted"/>
<dbReference type="AlphaFoldDB" id="A0A255H9P3"/>
<protein>
    <submittedName>
        <fullName evidence="1">Uncharacterized protein</fullName>
    </submittedName>
</protein>
<organism evidence="1 2">
    <name type="scientific">Enemella dayhoffiae</name>
    <dbReference type="NCBI Taxonomy" id="2016507"/>
    <lineage>
        <taxon>Bacteria</taxon>
        <taxon>Bacillati</taxon>
        <taxon>Actinomycetota</taxon>
        <taxon>Actinomycetes</taxon>
        <taxon>Propionibacteriales</taxon>
        <taxon>Propionibacteriaceae</taxon>
        <taxon>Enemella</taxon>
    </lineage>
</organism>
<evidence type="ECO:0000313" key="2">
    <source>
        <dbReference type="Proteomes" id="UP000216311"/>
    </source>
</evidence>
<evidence type="ECO:0000313" key="1">
    <source>
        <dbReference type="EMBL" id="OYO24305.1"/>
    </source>
</evidence>
<name>A0A255H9P3_9ACTN</name>
<accession>A0A255H9P3</accession>
<gene>
    <name evidence="1" type="ORF">CGZ93_04170</name>
</gene>
<dbReference type="EMBL" id="NMVQ01000004">
    <property type="protein sequence ID" value="OYO24305.1"/>
    <property type="molecule type" value="Genomic_DNA"/>
</dbReference>
<keyword evidence="2" id="KW-1185">Reference proteome</keyword>